<evidence type="ECO:0000256" key="4">
    <source>
        <dbReference type="SAM" id="SignalP"/>
    </source>
</evidence>
<dbReference type="GO" id="GO:0008477">
    <property type="term" value="F:purine nucleosidase activity"/>
    <property type="evidence" value="ECO:0007669"/>
    <property type="project" value="TreeGrafter"/>
</dbReference>
<dbReference type="Pfam" id="PF01156">
    <property type="entry name" value="IU_nuc_hydro"/>
    <property type="match status" value="1"/>
</dbReference>
<dbReference type="Proteomes" id="UP000245946">
    <property type="component" value="Unassembled WGS sequence"/>
</dbReference>
<dbReference type="InterPro" id="IPR001910">
    <property type="entry name" value="Inosine/uridine_hydrolase_dom"/>
</dbReference>
<organism evidence="6 7">
    <name type="scientific">Tilletiopsis washingtonensis</name>
    <dbReference type="NCBI Taxonomy" id="58919"/>
    <lineage>
        <taxon>Eukaryota</taxon>
        <taxon>Fungi</taxon>
        <taxon>Dikarya</taxon>
        <taxon>Basidiomycota</taxon>
        <taxon>Ustilaginomycotina</taxon>
        <taxon>Exobasidiomycetes</taxon>
        <taxon>Entylomatales</taxon>
        <taxon>Entylomatales incertae sedis</taxon>
        <taxon>Tilletiopsis</taxon>
    </lineage>
</organism>
<evidence type="ECO:0000259" key="5">
    <source>
        <dbReference type="Pfam" id="PF01156"/>
    </source>
</evidence>
<keyword evidence="4" id="KW-0732">Signal</keyword>
<dbReference type="AlphaFoldDB" id="A0A316ZEL8"/>
<reference evidence="6 7" key="1">
    <citation type="journal article" date="2018" name="Mol. Biol. Evol.">
        <title>Broad Genomic Sampling Reveals a Smut Pathogenic Ancestry of the Fungal Clade Ustilaginomycotina.</title>
        <authorList>
            <person name="Kijpornyongpan T."/>
            <person name="Mondo S.J."/>
            <person name="Barry K."/>
            <person name="Sandor L."/>
            <person name="Lee J."/>
            <person name="Lipzen A."/>
            <person name="Pangilinan J."/>
            <person name="LaButti K."/>
            <person name="Hainaut M."/>
            <person name="Henrissat B."/>
            <person name="Grigoriev I.V."/>
            <person name="Spatafora J.W."/>
            <person name="Aime M.C."/>
        </authorList>
    </citation>
    <scope>NUCLEOTIDE SEQUENCE [LARGE SCALE GENOMIC DNA]</scope>
    <source>
        <strain evidence="6 7">MCA 4186</strain>
    </source>
</reference>
<dbReference type="Gene3D" id="3.90.245.10">
    <property type="entry name" value="Ribonucleoside hydrolase-like"/>
    <property type="match status" value="1"/>
</dbReference>
<feature type="domain" description="Inosine/uridine-preferring nucleoside hydrolase" evidence="5">
    <location>
        <begin position="27"/>
        <end position="379"/>
    </location>
</feature>
<accession>A0A316ZEL8</accession>
<dbReference type="InterPro" id="IPR023186">
    <property type="entry name" value="IUNH"/>
</dbReference>
<dbReference type="GO" id="GO:0006152">
    <property type="term" value="P:purine nucleoside catabolic process"/>
    <property type="evidence" value="ECO:0007669"/>
    <property type="project" value="TreeGrafter"/>
</dbReference>
<keyword evidence="2 6" id="KW-0378">Hydrolase</keyword>
<evidence type="ECO:0000256" key="1">
    <source>
        <dbReference type="ARBA" id="ARBA00009176"/>
    </source>
</evidence>
<feature type="signal peptide" evidence="4">
    <location>
        <begin position="1"/>
        <end position="22"/>
    </location>
</feature>
<name>A0A316ZEL8_9BASI</name>
<dbReference type="EMBL" id="KZ819288">
    <property type="protein sequence ID" value="PWN99362.1"/>
    <property type="molecule type" value="Genomic_DNA"/>
</dbReference>
<dbReference type="GO" id="GO:0005829">
    <property type="term" value="C:cytosol"/>
    <property type="evidence" value="ECO:0007669"/>
    <property type="project" value="TreeGrafter"/>
</dbReference>
<keyword evidence="7" id="KW-1185">Reference proteome</keyword>
<dbReference type="OrthoDB" id="432381at2759"/>
<evidence type="ECO:0000313" key="7">
    <source>
        <dbReference type="Proteomes" id="UP000245946"/>
    </source>
</evidence>
<evidence type="ECO:0000256" key="2">
    <source>
        <dbReference type="ARBA" id="ARBA00022801"/>
    </source>
</evidence>
<proteinExistence type="inferred from homology"/>
<dbReference type="InterPro" id="IPR036452">
    <property type="entry name" value="Ribo_hydro-like"/>
</dbReference>
<gene>
    <name evidence="6" type="ORF">FA09DRAFT_328765</name>
</gene>
<dbReference type="SUPFAM" id="SSF53590">
    <property type="entry name" value="Nucleoside hydrolase"/>
    <property type="match status" value="1"/>
</dbReference>
<evidence type="ECO:0000256" key="3">
    <source>
        <dbReference type="ARBA" id="ARBA00023295"/>
    </source>
</evidence>
<sequence>MLLSHIFRGALLLPFFGVVADAAPRELILDNDWSESPMPLLIALAADSSLVSNLTVTSLSGNTWGNQCQAYAQRYLQAALASVNGTGELASRIETVGAVPGALLPLLRTQQGYEQGINYTGSLSFAGSWRPFNETAESMGSDPTGNEADAGRVTFQGDAVPRALTGQLATSAAQWAPDVLVERSRAARARNETVTLVAIGPLTNVALALVRDPAFAQGVELFYQGGFLSYNLESLLSVRNSDIFNDFNTLFDPQAAKKVLRAPFKRLVLINEAASRVTPPEDIVVAAGRTSASASSEQRFLAQLIGAPAEPGLPLWDELATLAALYPEVIANSTVGRIDIDDREGGWSYGRAFAWRDELAPAGLQQAEIVTAFNEQRVHELYIAAAQAFVNP</sequence>
<protein>
    <submittedName>
        <fullName evidence="6">Nucleoside hydrolase</fullName>
    </submittedName>
</protein>
<dbReference type="PANTHER" id="PTHR12304:SF25">
    <property type="entry name" value="INOSINE_URIDINE-PREFERRING NUCLEOSIDE HYDROLASE DOMAIN-CONTAINING PROTEIN"/>
    <property type="match status" value="1"/>
</dbReference>
<feature type="chain" id="PRO_5016323626" evidence="4">
    <location>
        <begin position="23"/>
        <end position="392"/>
    </location>
</feature>
<evidence type="ECO:0000313" key="6">
    <source>
        <dbReference type="EMBL" id="PWN99362.1"/>
    </source>
</evidence>
<dbReference type="RefSeq" id="XP_025599641.1">
    <property type="nucleotide sequence ID" value="XM_025741903.1"/>
</dbReference>
<dbReference type="GeneID" id="37269447"/>
<dbReference type="PANTHER" id="PTHR12304">
    <property type="entry name" value="INOSINE-URIDINE PREFERRING NUCLEOSIDE HYDROLASE"/>
    <property type="match status" value="1"/>
</dbReference>
<keyword evidence="3" id="KW-0326">Glycosidase</keyword>
<comment type="similarity">
    <text evidence="1">Belongs to the IUNH family.</text>
</comment>
<dbReference type="STRING" id="58919.A0A316ZEL8"/>